<dbReference type="GO" id="GO:0031624">
    <property type="term" value="F:ubiquitin conjugating enzyme binding"/>
    <property type="evidence" value="ECO:0007669"/>
    <property type="project" value="TreeGrafter"/>
</dbReference>
<dbReference type="AlphaFoldDB" id="A0A6J1MRF2"/>
<dbReference type="FunFam" id="3.30.40.10:FF:000716">
    <property type="entry name" value="E3 ubiquitin-protein ligase"/>
    <property type="match status" value="1"/>
</dbReference>
<evidence type="ECO:0000313" key="8">
    <source>
        <dbReference type="Proteomes" id="UP000504633"/>
    </source>
</evidence>
<dbReference type="Gene3D" id="3.30.40.10">
    <property type="entry name" value="Zinc/RING finger domain, C3HC4 (zinc finger)"/>
    <property type="match status" value="2"/>
</dbReference>
<feature type="region of interest" description="Disordered" evidence="5">
    <location>
        <begin position="159"/>
        <end position="188"/>
    </location>
</feature>
<dbReference type="GO" id="GO:0005737">
    <property type="term" value="C:cytoplasm"/>
    <property type="evidence" value="ECO:0007669"/>
    <property type="project" value="TreeGrafter"/>
</dbReference>
<feature type="region of interest" description="Disordered" evidence="5">
    <location>
        <begin position="111"/>
        <end position="146"/>
    </location>
</feature>
<dbReference type="PROSITE" id="PS51081">
    <property type="entry name" value="ZF_SIAH"/>
    <property type="match status" value="1"/>
</dbReference>
<protein>
    <submittedName>
        <fullName evidence="9">Uncharacterized protein LOC111605344</fullName>
    </submittedName>
</protein>
<evidence type="ECO:0000256" key="2">
    <source>
        <dbReference type="ARBA" id="ARBA00022771"/>
    </source>
</evidence>
<feature type="compositionally biased region" description="Low complexity" evidence="5">
    <location>
        <begin position="163"/>
        <end position="188"/>
    </location>
</feature>
<feature type="compositionally biased region" description="Polar residues" evidence="5">
    <location>
        <begin position="1"/>
        <end position="13"/>
    </location>
</feature>
<dbReference type="OrthoDB" id="269919at2759"/>
<dbReference type="GeneID" id="111605344"/>
<accession>A0A6J1MRF2</accession>
<name>A0A6J1MRF2_DROHY</name>
<dbReference type="InterPro" id="IPR013083">
    <property type="entry name" value="Znf_RING/FYVE/PHD"/>
</dbReference>
<dbReference type="GO" id="GO:0061630">
    <property type="term" value="F:ubiquitin protein ligase activity"/>
    <property type="evidence" value="ECO:0007669"/>
    <property type="project" value="TreeGrafter"/>
</dbReference>
<dbReference type="RefSeq" id="XP_023179586.2">
    <property type="nucleotide sequence ID" value="XM_023323818.2"/>
</dbReference>
<organism evidence="8 9">
    <name type="scientific">Drosophila hydei</name>
    <name type="common">Fruit fly</name>
    <dbReference type="NCBI Taxonomy" id="7224"/>
    <lineage>
        <taxon>Eukaryota</taxon>
        <taxon>Metazoa</taxon>
        <taxon>Ecdysozoa</taxon>
        <taxon>Arthropoda</taxon>
        <taxon>Hexapoda</taxon>
        <taxon>Insecta</taxon>
        <taxon>Pterygota</taxon>
        <taxon>Neoptera</taxon>
        <taxon>Endopterygota</taxon>
        <taxon>Diptera</taxon>
        <taxon>Brachycera</taxon>
        <taxon>Muscomorpha</taxon>
        <taxon>Ephydroidea</taxon>
        <taxon>Drosophilidae</taxon>
        <taxon>Drosophila</taxon>
    </lineage>
</organism>
<dbReference type="PANTHER" id="PTHR45877:SF3">
    <property type="entry name" value="E3 UBIQUITIN-PROTEIN LIGASE"/>
    <property type="match status" value="1"/>
</dbReference>
<evidence type="ECO:0000256" key="4">
    <source>
        <dbReference type="PROSITE-ProRule" id="PRU00455"/>
    </source>
</evidence>
<evidence type="ECO:0000259" key="6">
    <source>
        <dbReference type="PROSITE" id="PS50089"/>
    </source>
</evidence>
<feature type="region of interest" description="Disordered" evidence="5">
    <location>
        <begin position="1"/>
        <end position="33"/>
    </location>
</feature>
<dbReference type="Proteomes" id="UP000504633">
    <property type="component" value="Unplaced"/>
</dbReference>
<dbReference type="PANTHER" id="PTHR45877">
    <property type="entry name" value="E3 UBIQUITIN-PROTEIN LIGASE SIAH2"/>
    <property type="match status" value="1"/>
</dbReference>
<evidence type="ECO:0000256" key="3">
    <source>
        <dbReference type="ARBA" id="ARBA00022833"/>
    </source>
</evidence>
<dbReference type="UniPathway" id="UPA00143"/>
<evidence type="ECO:0000256" key="1">
    <source>
        <dbReference type="ARBA" id="ARBA00022723"/>
    </source>
</evidence>
<feature type="domain" description="SIAH-type" evidence="7">
    <location>
        <begin position="274"/>
        <end position="336"/>
    </location>
</feature>
<gene>
    <name evidence="9" type="primary">LOC111605344</name>
</gene>
<keyword evidence="8" id="KW-1185">Reference proteome</keyword>
<dbReference type="Pfam" id="PF21361">
    <property type="entry name" value="Sina_ZnF"/>
    <property type="match status" value="1"/>
</dbReference>
<evidence type="ECO:0000259" key="7">
    <source>
        <dbReference type="PROSITE" id="PS51081"/>
    </source>
</evidence>
<keyword evidence="1" id="KW-0479">Metal-binding</keyword>
<dbReference type="InterPro" id="IPR013010">
    <property type="entry name" value="Znf_SIAH"/>
</dbReference>
<dbReference type="OMA" id="CKWHGRE"/>
<sequence length="646" mass="70783">MSSAEQANVTIVSANGHAPSMELGDSDSSSTEATITLSNNDQLQIMGQLRSIEQINEQRRIFLKSTINEIQEGNSSEAAEEVPELRRQVTPPNSLALSVKYATLPSPSLATSTLVRSPLSPPPKPPMLSRTRSSCSGDARSPLGNGEASLLRHSATETALSQAAKAPATTTATPTPAPATTAAAATAATSTTTATKTSIEQTAQPASISAKHYESLIEELRCPGCASPMKAPVLLCKSGHSVCEQCTRIRLMCPLCKEAFTNSRSLTIEALCAKAHFGCSFAAGGCVVRMPVALLPWHEQQCIYKPMKCFMGRVWGDCKWQGREVQWKQHLEEQHTTKLFCAPTADLVWNMAKQIRPLTGYYVFQAYDEMFNFYEIYDKQRILFTMTCTSNRRESKYNYAYEVTLLQPNNEALSLTQKFPVHSEYDKDILLEGTCVSIGLNELSRFVDDDKLLHYRVTVMAVRSPRLSKPMRQSLPQPLDYQQTKNAGGNGKSVPACMIITRTYKEAVGEVANISATPETPDSEESGPGLELERKWGTPQLHFNRKYLNNTSSDVSNNSDAKEDILCPLQETRASVQAANEDKLSTCSNSTSYTKKVSNSLRRSIRSLKYDLMDLRPFAKKKSTATPAKPAAAAATTTTKVAAANQ</sequence>
<feature type="compositionally biased region" description="Low complexity" evidence="5">
    <location>
        <begin position="624"/>
        <end position="646"/>
    </location>
</feature>
<dbReference type="SUPFAM" id="SSF57850">
    <property type="entry name" value="RING/U-box"/>
    <property type="match status" value="1"/>
</dbReference>
<dbReference type="PROSITE" id="PS50089">
    <property type="entry name" value="ZF_RING_2"/>
    <property type="match status" value="1"/>
</dbReference>
<reference evidence="9" key="1">
    <citation type="submission" date="2025-08" db="UniProtKB">
        <authorList>
            <consortium name="RefSeq"/>
        </authorList>
    </citation>
    <scope>IDENTIFICATION</scope>
    <source>
        <strain evidence="9">15085-1641.00</strain>
        <tissue evidence="9">Whole body</tissue>
    </source>
</reference>
<feature type="domain" description="RING-type" evidence="6">
    <location>
        <begin position="222"/>
        <end position="257"/>
    </location>
</feature>
<dbReference type="GO" id="GO:0043161">
    <property type="term" value="P:proteasome-mediated ubiquitin-dependent protein catabolic process"/>
    <property type="evidence" value="ECO:0007669"/>
    <property type="project" value="TreeGrafter"/>
</dbReference>
<dbReference type="InterPro" id="IPR004162">
    <property type="entry name" value="SINA-like_animal"/>
</dbReference>
<evidence type="ECO:0000313" key="9">
    <source>
        <dbReference type="RefSeq" id="XP_023179586.2"/>
    </source>
</evidence>
<evidence type="ECO:0000256" key="5">
    <source>
        <dbReference type="SAM" id="MobiDB-lite"/>
    </source>
</evidence>
<dbReference type="InterPro" id="IPR001841">
    <property type="entry name" value="Znf_RING"/>
</dbReference>
<keyword evidence="3" id="KW-0862">Zinc</keyword>
<dbReference type="KEGG" id="dhe:111605344"/>
<keyword evidence="2 4" id="KW-0863">Zinc-finger</keyword>
<dbReference type="GO" id="GO:0016567">
    <property type="term" value="P:protein ubiquitination"/>
    <property type="evidence" value="ECO:0007669"/>
    <property type="project" value="UniProtKB-UniPathway"/>
</dbReference>
<dbReference type="GO" id="GO:0008270">
    <property type="term" value="F:zinc ion binding"/>
    <property type="evidence" value="ECO:0007669"/>
    <property type="project" value="UniProtKB-KW"/>
</dbReference>
<dbReference type="SUPFAM" id="SSF49599">
    <property type="entry name" value="TRAF domain-like"/>
    <property type="match status" value="1"/>
</dbReference>
<proteinExistence type="predicted"/>
<feature type="region of interest" description="Disordered" evidence="5">
    <location>
        <begin position="619"/>
        <end position="646"/>
    </location>
</feature>